<evidence type="ECO:0000313" key="1">
    <source>
        <dbReference type="EMBL" id="KAK4665666.1"/>
    </source>
</evidence>
<keyword evidence="2" id="KW-1185">Reference proteome</keyword>
<organism evidence="1 2">
    <name type="scientific">Podospora pseudopauciseta</name>
    <dbReference type="NCBI Taxonomy" id="2093780"/>
    <lineage>
        <taxon>Eukaryota</taxon>
        <taxon>Fungi</taxon>
        <taxon>Dikarya</taxon>
        <taxon>Ascomycota</taxon>
        <taxon>Pezizomycotina</taxon>
        <taxon>Sordariomycetes</taxon>
        <taxon>Sordariomycetidae</taxon>
        <taxon>Sordariales</taxon>
        <taxon>Podosporaceae</taxon>
        <taxon>Podospora</taxon>
    </lineage>
</organism>
<protein>
    <submittedName>
        <fullName evidence="1">Uncharacterized protein</fullName>
    </submittedName>
</protein>
<proteinExistence type="predicted"/>
<gene>
    <name evidence="1" type="ORF">QC763_404002</name>
</gene>
<sequence>MISLDWGSRKQETGNSQVGHSPLLHCAKSAVEICIHYNGPGKDIGLTEFDSWNYEGDDKPADLKKGHVSDEGDFINRAKKKFTPYYQLLVPWVNRLRRKVFPSGERWKKPQPNLYFEMRKIPSEAQKDPNVVADLNVGECVAPPSRK</sequence>
<dbReference type="GeneID" id="87932390"/>
<comment type="caution">
    <text evidence="1">The sequence shown here is derived from an EMBL/GenBank/DDBJ whole genome shotgun (WGS) entry which is preliminary data.</text>
</comment>
<dbReference type="Proteomes" id="UP001326199">
    <property type="component" value="Unassembled WGS sequence"/>
</dbReference>
<reference evidence="1 2" key="1">
    <citation type="journal article" date="2023" name="bioRxiv">
        <title>High-quality genome assemblies of four members of thePodospora anserinaspecies complex.</title>
        <authorList>
            <person name="Ament-Velasquez S.L."/>
            <person name="Vogan A.A."/>
            <person name="Wallerman O."/>
            <person name="Hartmann F."/>
            <person name="Gautier V."/>
            <person name="Silar P."/>
            <person name="Giraud T."/>
            <person name="Johannesson H."/>
        </authorList>
    </citation>
    <scope>NUCLEOTIDE SEQUENCE [LARGE SCALE GENOMIC DNA]</scope>
    <source>
        <strain evidence="1 2">CBS 411.78</strain>
    </source>
</reference>
<accession>A0ABR0HCQ4</accession>
<name>A0ABR0HCQ4_9PEZI</name>
<dbReference type="RefSeq" id="XP_062765632.1">
    <property type="nucleotide sequence ID" value="XM_062912047.1"/>
</dbReference>
<dbReference type="EMBL" id="JAFFHB010000005">
    <property type="protein sequence ID" value="KAK4665666.1"/>
    <property type="molecule type" value="Genomic_DNA"/>
</dbReference>
<evidence type="ECO:0000313" key="2">
    <source>
        <dbReference type="Proteomes" id="UP001326199"/>
    </source>
</evidence>